<name>A0ABV3PFU8_9HYPH</name>
<dbReference type="RefSeq" id="WP_367622862.1">
    <property type="nucleotide sequence ID" value="NZ_JBFNQD010000001.1"/>
</dbReference>
<reference evidence="1 2" key="1">
    <citation type="submission" date="2024-07" db="EMBL/GenBank/DDBJ databases">
        <title>Description of Labrys sedimenti sp. nov., isolated from a diclofenac-degrading enrichment culture.</title>
        <authorList>
            <person name="Tancsics A."/>
            <person name="Csepanyi A."/>
        </authorList>
    </citation>
    <scope>NUCLEOTIDE SEQUENCE [LARGE SCALE GENOMIC DNA]</scope>
    <source>
        <strain evidence="1 2">LMG 23578</strain>
    </source>
</reference>
<dbReference type="InterPro" id="IPR011101">
    <property type="entry name" value="DUF5131"/>
</dbReference>
<keyword evidence="2" id="KW-1185">Reference proteome</keyword>
<dbReference type="Pfam" id="PF07505">
    <property type="entry name" value="DUF5131"/>
    <property type="match status" value="1"/>
</dbReference>
<organism evidence="1 2">
    <name type="scientific">Labrys neptuniae</name>
    <dbReference type="NCBI Taxonomy" id="376174"/>
    <lineage>
        <taxon>Bacteria</taxon>
        <taxon>Pseudomonadati</taxon>
        <taxon>Pseudomonadota</taxon>
        <taxon>Alphaproteobacteria</taxon>
        <taxon>Hyphomicrobiales</taxon>
        <taxon>Xanthobacteraceae</taxon>
        <taxon>Labrys</taxon>
    </lineage>
</organism>
<evidence type="ECO:0000313" key="2">
    <source>
        <dbReference type="Proteomes" id="UP001555786"/>
    </source>
</evidence>
<gene>
    <name evidence="1" type="ORF">ABXS05_03065</name>
</gene>
<accession>A0ABV3PFU8</accession>
<comment type="caution">
    <text evidence="1">The sequence shown here is derived from an EMBL/GenBank/DDBJ whole genome shotgun (WGS) entry which is preliminary data.</text>
</comment>
<proteinExistence type="predicted"/>
<sequence>MGENTKIEWAHHTFNPWVGCTKVSSACDNCYAEGWAKRTGQAALWQGDRRRTAESNWRQPLKWNRHAEAEGTRYRVFCSSLADVFDNQVPADWRADLWALIRDTPKLEWLLLTKRPQNIVKMVKAIGFMPANIAFGTTVEDRKAVEQRLGHLIVAAGLRPRFLFASCEPLLENLGDLSPWMKGNPYPQHLYPGERWREGFRIGADGIAQIPGIAWWISGGESGPNARPMHADWERSIRLQCLEAGVAYLGKQWGEWAPGGDWYEHHPTSLEVRGWTGSTWSDDPAIWSDAENYMVRLGKKRAGRLFDSAEHNGFPEVPA</sequence>
<evidence type="ECO:0000313" key="1">
    <source>
        <dbReference type="EMBL" id="MEW9304502.1"/>
    </source>
</evidence>
<protein>
    <submittedName>
        <fullName evidence="1">DUF5131 family protein</fullName>
    </submittedName>
</protein>
<dbReference type="EMBL" id="JBFNQD010000001">
    <property type="protein sequence ID" value="MEW9304502.1"/>
    <property type="molecule type" value="Genomic_DNA"/>
</dbReference>
<dbReference type="Proteomes" id="UP001555786">
    <property type="component" value="Unassembled WGS sequence"/>
</dbReference>